<keyword evidence="5" id="KW-0378">Hydrolase</keyword>
<dbReference type="InterPro" id="IPR050951">
    <property type="entry name" value="Retrovirus_Pol_polyprotein"/>
</dbReference>
<evidence type="ECO:0000256" key="3">
    <source>
        <dbReference type="ARBA" id="ARBA00022722"/>
    </source>
</evidence>
<dbReference type="Pfam" id="PF17917">
    <property type="entry name" value="RT_RNaseH"/>
    <property type="match status" value="1"/>
</dbReference>
<evidence type="ECO:0000313" key="12">
    <source>
        <dbReference type="Proteomes" id="UP001605036"/>
    </source>
</evidence>
<dbReference type="SUPFAM" id="SSF56672">
    <property type="entry name" value="DNA/RNA polymerases"/>
    <property type="match status" value="1"/>
</dbReference>
<evidence type="ECO:0000256" key="5">
    <source>
        <dbReference type="ARBA" id="ARBA00022801"/>
    </source>
</evidence>
<protein>
    <recommendedName>
        <fullName evidence="13">Reverse transcriptase/retrotransposon-derived protein RNase H-like domain-containing protein</fullName>
    </recommendedName>
</protein>
<dbReference type="GO" id="GO:0004519">
    <property type="term" value="F:endonuclease activity"/>
    <property type="evidence" value="ECO:0007669"/>
    <property type="project" value="UniProtKB-KW"/>
</dbReference>
<evidence type="ECO:0000259" key="10">
    <source>
        <dbReference type="Pfam" id="PF17917"/>
    </source>
</evidence>
<dbReference type="GO" id="GO:0016787">
    <property type="term" value="F:hydrolase activity"/>
    <property type="evidence" value="ECO:0007669"/>
    <property type="project" value="UniProtKB-KW"/>
</dbReference>
<accession>A0ABD1YB18</accession>
<feature type="region of interest" description="Disordered" evidence="8">
    <location>
        <begin position="234"/>
        <end position="279"/>
    </location>
</feature>
<feature type="domain" description="Reverse transcriptase" evidence="9">
    <location>
        <begin position="755"/>
        <end position="928"/>
    </location>
</feature>
<feature type="coiled-coil region" evidence="7">
    <location>
        <begin position="147"/>
        <end position="174"/>
    </location>
</feature>
<keyword evidence="1" id="KW-0808">Transferase</keyword>
<feature type="domain" description="Reverse transcriptase RNase H-like" evidence="10">
    <location>
        <begin position="969"/>
        <end position="1067"/>
    </location>
</feature>
<keyword evidence="6" id="KW-0695">RNA-directed DNA polymerase</keyword>
<evidence type="ECO:0000256" key="4">
    <source>
        <dbReference type="ARBA" id="ARBA00022759"/>
    </source>
</evidence>
<dbReference type="InterPro" id="IPR041373">
    <property type="entry name" value="RT_RNaseH"/>
</dbReference>
<dbReference type="GO" id="GO:0003964">
    <property type="term" value="F:RNA-directed DNA polymerase activity"/>
    <property type="evidence" value="ECO:0007669"/>
    <property type="project" value="UniProtKB-KW"/>
</dbReference>
<keyword evidence="12" id="KW-1185">Reference proteome</keyword>
<evidence type="ECO:0000256" key="8">
    <source>
        <dbReference type="SAM" id="MobiDB-lite"/>
    </source>
</evidence>
<evidence type="ECO:0000256" key="2">
    <source>
        <dbReference type="ARBA" id="ARBA00022695"/>
    </source>
</evidence>
<evidence type="ECO:0000256" key="1">
    <source>
        <dbReference type="ARBA" id="ARBA00022679"/>
    </source>
</evidence>
<evidence type="ECO:0000313" key="11">
    <source>
        <dbReference type="EMBL" id="KAL2623969.1"/>
    </source>
</evidence>
<reference evidence="11 12" key="1">
    <citation type="submission" date="2024-09" db="EMBL/GenBank/DDBJ databases">
        <title>Chromosome-scale assembly of Riccia fluitans.</title>
        <authorList>
            <person name="Paukszto L."/>
            <person name="Sawicki J."/>
            <person name="Karawczyk K."/>
            <person name="Piernik-Szablinska J."/>
            <person name="Szczecinska M."/>
            <person name="Mazdziarz M."/>
        </authorList>
    </citation>
    <scope>NUCLEOTIDE SEQUENCE [LARGE SCALE GENOMIC DNA]</scope>
    <source>
        <strain evidence="11">Rf_01</strain>
        <tissue evidence="11">Aerial parts of the thallus</tissue>
    </source>
</reference>
<dbReference type="AlphaFoldDB" id="A0ABD1YB18"/>
<sequence>MREEYMEEDYDRITQRTFLDWIETQPGCTLSLSKLKREFERKYSQLPLRERLTLDSRCMELFLRAADDVSTDRLCFMLSDRAVEGVQPRVAEPQLQFPPKVVPQVPLMALPVPAVVLAAAPVQQPGAIPTTAPVAAPRGQRQRPTGNQNQQNVIDDLTRQLRKMRVEIAGLRQNVPILVAVALARPIDGPRYCIWCDSVDHMRAECIELAAAVRDGVVNYQNDRLHLIATEKKRRDEAELDASPSDVTGPRVTRRRAGDIFADVPSSSRAPPPPPGPMEDVHRDISAKGRGQKALVQKKNKAPAYKLAADIEAATHLKAVLEKGILHARVEFSLRGILGIAKREFHDLIIDVIKRKGQTVAEQVVSQMARVAEDILLMLIVMLLLVLERVQLGGLAEPVTAFVDTGFEINIISRAVYERGQWPIDLHHGWALRSANGLKKEMYNACPYIPIRIVRDAGSESLVANIPLQQTTDSEVDWKEWHSGVVVCSADSFSSFHRNEDLKDGKKIWLEKLTEKFRCTDILSFDESISGVFEENVILSSVADWCDTVYRCLEKNGGAIFIPLHYRDMYEEVASFLCYLSHLELECLGRHAECWCSFAHEAEVHTKYKSVLKKVKPIATQLPQDSERQVELGTKQPNLRDVRRIGHKSPVETLAKLKIGWDDFLTDCEKKKFEEMILSYEKAFSFSTMEIGCVDPKVIAPMVIFTMPHVPWDLKPIPVLRAMLSKLIDLLKEKMRMGILELSMAPYSSRWFTIPKKNGSLHFIQDLQPTNSVTIRNVGIGPIIDDVVDEFAGRAIYFVGDLYSGYDQFQLAMENRDLMTIRTPLGLMRICTLPQGATNSIAHMQNAMHKVLREFVPEITIPLLDDIPMKGCVTEEKDETLDAIGCRKFVSDHIRDVGKILSRLSEVHLTLSGEKSQFGMPEILVVGHVCDSFGRRPNPVKVEAIAKLVDCRSTIESPLVLRRLDYTCGKPVIIIVDTSPKAIGWAIGQDDVDGVRFAGRYGAKILIRRQRDYPHVKREFWGVNIALQNDKNFSIGIAVVLETDYLPLLSMIANCSTPDITILHWIAYVWNFNPELKHIVGKENVVADMLSRA</sequence>
<dbReference type="Gene3D" id="3.10.10.10">
    <property type="entry name" value="HIV Type 1 Reverse Transcriptase, subunit A, domain 1"/>
    <property type="match status" value="1"/>
</dbReference>
<dbReference type="InterPro" id="IPR000477">
    <property type="entry name" value="RT_dom"/>
</dbReference>
<organism evidence="11 12">
    <name type="scientific">Riccia fluitans</name>
    <dbReference type="NCBI Taxonomy" id="41844"/>
    <lineage>
        <taxon>Eukaryota</taxon>
        <taxon>Viridiplantae</taxon>
        <taxon>Streptophyta</taxon>
        <taxon>Embryophyta</taxon>
        <taxon>Marchantiophyta</taxon>
        <taxon>Marchantiopsida</taxon>
        <taxon>Marchantiidae</taxon>
        <taxon>Marchantiales</taxon>
        <taxon>Ricciaceae</taxon>
        <taxon>Riccia</taxon>
    </lineage>
</organism>
<dbReference type="InterPro" id="IPR043128">
    <property type="entry name" value="Rev_trsase/Diguanyl_cyclase"/>
</dbReference>
<dbReference type="Pfam" id="PF00078">
    <property type="entry name" value="RVT_1"/>
    <property type="match status" value="1"/>
</dbReference>
<dbReference type="Gene3D" id="3.30.70.270">
    <property type="match status" value="1"/>
</dbReference>
<proteinExistence type="predicted"/>
<comment type="caution">
    <text evidence="11">The sequence shown here is derived from an EMBL/GenBank/DDBJ whole genome shotgun (WGS) entry which is preliminary data.</text>
</comment>
<keyword evidence="3" id="KW-0540">Nuclease</keyword>
<dbReference type="InterPro" id="IPR043502">
    <property type="entry name" value="DNA/RNA_pol_sf"/>
</dbReference>
<dbReference type="CDD" id="cd01647">
    <property type="entry name" value="RT_LTR"/>
    <property type="match status" value="1"/>
</dbReference>
<dbReference type="Proteomes" id="UP001605036">
    <property type="component" value="Unassembled WGS sequence"/>
</dbReference>
<dbReference type="PANTHER" id="PTHR37984:SF5">
    <property type="entry name" value="PROTEIN NYNRIN-LIKE"/>
    <property type="match status" value="1"/>
</dbReference>
<evidence type="ECO:0000256" key="6">
    <source>
        <dbReference type="ARBA" id="ARBA00022918"/>
    </source>
</evidence>
<keyword evidence="2" id="KW-0548">Nucleotidyltransferase</keyword>
<gene>
    <name evidence="11" type="ORF">R1flu_008214</name>
</gene>
<evidence type="ECO:0000256" key="7">
    <source>
        <dbReference type="SAM" id="Coils"/>
    </source>
</evidence>
<keyword evidence="4" id="KW-0255">Endonuclease</keyword>
<keyword evidence="7" id="KW-0175">Coiled coil</keyword>
<name>A0ABD1YB18_9MARC</name>
<dbReference type="EMBL" id="JBHFFA010000005">
    <property type="protein sequence ID" value="KAL2623969.1"/>
    <property type="molecule type" value="Genomic_DNA"/>
</dbReference>
<dbReference type="PANTHER" id="PTHR37984">
    <property type="entry name" value="PROTEIN CBG26694"/>
    <property type="match status" value="1"/>
</dbReference>
<evidence type="ECO:0000259" key="9">
    <source>
        <dbReference type="Pfam" id="PF00078"/>
    </source>
</evidence>
<evidence type="ECO:0008006" key="13">
    <source>
        <dbReference type="Google" id="ProtNLM"/>
    </source>
</evidence>